<dbReference type="KEGG" id="cts:Ctha_1540"/>
<feature type="chain" id="PRO_5002797628" description="GLUG domain protein" evidence="1">
    <location>
        <begin position="23"/>
        <end position="810"/>
    </location>
</feature>
<evidence type="ECO:0000259" key="3">
    <source>
        <dbReference type="Pfam" id="PF18962"/>
    </source>
</evidence>
<dbReference type="RefSeq" id="WP_012500083.1">
    <property type="nucleotide sequence ID" value="NC_011026.1"/>
</dbReference>
<accession>B3QS54</accession>
<dbReference type="InterPro" id="IPR011493">
    <property type="entry name" value="GLUG"/>
</dbReference>
<keyword evidence="1" id="KW-0732">Signal</keyword>
<dbReference type="eggNOG" id="COG5184">
    <property type="taxonomic scope" value="Bacteria"/>
</dbReference>
<dbReference type="OrthoDB" id="863479at2"/>
<protein>
    <recommendedName>
        <fullName evidence="6">GLUG domain protein</fullName>
    </recommendedName>
</protein>
<dbReference type="eggNOG" id="COG3291">
    <property type="taxonomic scope" value="Bacteria"/>
</dbReference>
<evidence type="ECO:0000259" key="2">
    <source>
        <dbReference type="Pfam" id="PF07581"/>
    </source>
</evidence>
<feature type="domain" description="GLUG" evidence="2">
    <location>
        <begin position="260"/>
        <end position="286"/>
    </location>
</feature>
<gene>
    <name evidence="4" type="ordered locus">Ctha_1540</name>
</gene>
<dbReference type="Pfam" id="PF07581">
    <property type="entry name" value="Glug"/>
    <property type="match status" value="3"/>
</dbReference>
<organism evidence="4 5">
    <name type="scientific">Chloroherpeton thalassium (strain ATCC 35110 / GB-78)</name>
    <dbReference type="NCBI Taxonomy" id="517418"/>
    <lineage>
        <taxon>Bacteria</taxon>
        <taxon>Pseudomonadati</taxon>
        <taxon>Chlorobiota</taxon>
        <taxon>Chlorobiia</taxon>
        <taxon>Chlorobiales</taxon>
        <taxon>Chloroherpetonaceae</taxon>
        <taxon>Chloroherpeton</taxon>
    </lineage>
</organism>
<keyword evidence="5" id="KW-1185">Reference proteome</keyword>
<dbReference type="Proteomes" id="UP000001208">
    <property type="component" value="Chromosome"/>
</dbReference>
<dbReference type="InterPro" id="IPR026444">
    <property type="entry name" value="Secre_tail"/>
</dbReference>
<evidence type="ECO:0000313" key="4">
    <source>
        <dbReference type="EMBL" id="ACF13999.1"/>
    </source>
</evidence>
<dbReference type="AlphaFoldDB" id="B3QS54"/>
<dbReference type="HOGENOM" id="CLU_018669_0_0_10"/>
<dbReference type="Gene3D" id="2.60.40.10">
    <property type="entry name" value="Immunoglobulins"/>
    <property type="match status" value="1"/>
</dbReference>
<dbReference type="Gene3D" id="2.160.20.110">
    <property type="match status" value="2"/>
</dbReference>
<feature type="domain" description="GLUG" evidence="2">
    <location>
        <begin position="205"/>
        <end position="230"/>
    </location>
</feature>
<evidence type="ECO:0008006" key="6">
    <source>
        <dbReference type="Google" id="ProtNLM"/>
    </source>
</evidence>
<sequence length="810" mass="83987">MKQILYALLALFIVSWSADAFAFRTYTYSGGAGTSDSPYLIGDKADLQYLSENSSEWSYHFKQTADIAFTADDFAAGGDFYNSGAGFSPISFTAPFTGSYDGDGHTIDNLFINRSSSDYVGLFGLANAGVTIKNLGVTNVNIHGKGSTAGLAGYFISGAVVVNCYVTGEVTGSGSNVGGLIGFAGGGSYLHVQDSYATCKVTSSGSNVGGLVGFSQKDSISNCYATGEVSGVGYVGGLIGYANADTISDCHATGKVSGSGNYAGGLVGMATINSIISDCHATGEVSGVGYVGGLVGQLVTGCGISKSYATGKVSGSGDYAGGFIGYVSEASVVSNCYATGGASTNGNYAGGLIGNAPHASTSVSNCYAMGKVSAVVYYAGGLNGFNGASVSNCYAANNVSGGDYVGGITGVNTGTVQKTYWNTDSIATGIQAATTSGPEGKTTSEMKQAGTYADWDFTNTWGIDAAKNDGYPYLQWQTFEASAPAEYTGPSNDGNSDHLKVVVNGASGLTLNFVFHDDAPAAGVLPAGIARVSQYRWVIEKTAGTFSDAKIRVPVADLAGVVNKNKLTWLKRSTPGSGAWTNIGGTIVNDTLVSDAFSSFSEFVIGDSTSGDSPLPVELTSFNGASTNAGVVLNWKTAAETDNAGFVLYRNGAEIASYQNTNALEGQGTTSNETDYSYTDAEVFIGETYTYKLTSIDNSGEIHEYSQTFSVSVTETVAETSKPNEYALEQNYPNPFNPSTTITFSLKQAGLVTFQVFDILGRVIHKQVLNGNAGENTPISFDARGLNSGVYFYRIQSGAFSSTKKMILLK</sequence>
<feature type="domain" description="GLUG" evidence="2">
    <location>
        <begin position="233"/>
        <end position="257"/>
    </location>
</feature>
<dbReference type="Pfam" id="PF18962">
    <property type="entry name" value="Por_Secre_tail"/>
    <property type="match status" value="1"/>
</dbReference>
<feature type="domain" description="Secretion system C-terminal sorting" evidence="3">
    <location>
        <begin position="732"/>
        <end position="807"/>
    </location>
</feature>
<dbReference type="InterPro" id="IPR013783">
    <property type="entry name" value="Ig-like_fold"/>
</dbReference>
<feature type="signal peptide" evidence="1">
    <location>
        <begin position="1"/>
        <end position="22"/>
    </location>
</feature>
<evidence type="ECO:0000256" key="1">
    <source>
        <dbReference type="SAM" id="SignalP"/>
    </source>
</evidence>
<dbReference type="EMBL" id="CP001100">
    <property type="protein sequence ID" value="ACF13999.1"/>
    <property type="molecule type" value="Genomic_DNA"/>
</dbReference>
<evidence type="ECO:0000313" key="5">
    <source>
        <dbReference type="Proteomes" id="UP000001208"/>
    </source>
</evidence>
<proteinExistence type="predicted"/>
<reference evidence="4 5" key="1">
    <citation type="submission" date="2008-06" db="EMBL/GenBank/DDBJ databases">
        <title>Complete sequence of Chloroherpeton thalassium ATCC 35110.</title>
        <authorList>
            <consortium name="US DOE Joint Genome Institute"/>
            <person name="Lucas S."/>
            <person name="Copeland A."/>
            <person name="Lapidus A."/>
            <person name="Glavina del Rio T."/>
            <person name="Dalin E."/>
            <person name="Tice H."/>
            <person name="Bruce D."/>
            <person name="Goodwin L."/>
            <person name="Pitluck S."/>
            <person name="Schmutz J."/>
            <person name="Larimer F."/>
            <person name="Land M."/>
            <person name="Hauser L."/>
            <person name="Kyrpides N."/>
            <person name="Mikhailova N."/>
            <person name="Liu Z."/>
            <person name="Li T."/>
            <person name="Zhao F."/>
            <person name="Overmann J."/>
            <person name="Bryant D.A."/>
            <person name="Richardson P."/>
        </authorList>
    </citation>
    <scope>NUCLEOTIDE SEQUENCE [LARGE SCALE GENOMIC DNA]</scope>
    <source>
        <strain evidence="5">ATCC 35110 / GB-78</strain>
    </source>
</reference>
<dbReference type="STRING" id="517418.Ctha_1540"/>
<name>B3QS54_CHLT3</name>
<dbReference type="NCBIfam" id="TIGR04183">
    <property type="entry name" value="Por_Secre_tail"/>
    <property type="match status" value="1"/>
</dbReference>